<sequence>MPVGLGYRPPPSKHSTLPALSLLEIMVRRQNRPTFVVQNINTTGTSRRSRTSTRQERNAPQERRERETIQRDIALARRLGLIENVAPPEIDPINSQHQFEPIIGSYDDQHFDEDVQALPSTAHASYHRARRYAEEHEQLNQRWISLEKQAIAAYMLCFYNTRNWTEWSPTSSLFEFDQSLCSCSANQIHSRRVDLFDIVSFDQFVRTLRYDVPDAETANLIDGDEEDTIDLEEAYIEDIEQILSTTMLADLAQEFGVEHE</sequence>
<accession>A0ABY7CYV7</accession>
<evidence type="ECO:0000313" key="3">
    <source>
        <dbReference type="Proteomes" id="UP001164743"/>
    </source>
</evidence>
<dbReference type="PANTHER" id="PTHR33096:SF1">
    <property type="entry name" value="CXC1-LIKE CYSTEINE CLUSTER ASSOCIATED WITH KDZ TRANSPOSASES DOMAIN-CONTAINING PROTEIN"/>
    <property type="match status" value="1"/>
</dbReference>
<dbReference type="GeneID" id="77801458"/>
<gene>
    <name evidence="2" type="ORF">PtA15_10A393</name>
</gene>
<keyword evidence="3" id="KW-1185">Reference proteome</keyword>
<protein>
    <submittedName>
        <fullName evidence="2">Uncharacterized protein</fullName>
    </submittedName>
</protein>
<evidence type="ECO:0000313" key="2">
    <source>
        <dbReference type="EMBL" id="WAQ88970.1"/>
    </source>
</evidence>
<organism evidence="2 3">
    <name type="scientific">Puccinia triticina</name>
    <dbReference type="NCBI Taxonomy" id="208348"/>
    <lineage>
        <taxon>Eukaryota</taxon>
        <taxon>Fungi</taxon>
        <taxon>Dikarya</taxon>
        <taxon>Basidiomycota</taxon>
        <taxon>Pucciniomycotina</taxon>
        <taxon>Pucciniomycetes</taxon>
        <taxon>Pucciniales</taxon>
        <taxon>Pucciniaceae</taxon>
        <taxon>Puccinia</taxon>
    </lineage>
</organism>
<evidence type="ECO:0000256" key="1">
    <source>
        <dbReference type="SAM" id="MobiDB-lite"/>
    </source>
</evidence>
<dbReference type="RefSeq" id="XP_053024525.1">
    <property type="nucleotide sequence ID" value="XM_053160563.1"/>
</dbReference>
<reference evidence="2" key="1">
    <citation type="submission" date="2022-10" db="EMBL/GenBank/DDBJ databases">
        <title>Puccinia triticina Genome sequencing and assembly.</title>
        <authorList>
            <person name="Li C."/>
        </authorList>
    </citation>
    <scope>NUCLEOTIDE SEQUENCE</scope>
    <source>
        <strain evidence="2">Pt15</strain>
    </source>
</reference>
<dbReference type="EMBL" id="CP110430">
    <property type="protein sequence ID" value="WAQ88970.1"/>
    <property type="molecule type" value="Genomic_DNA"/>
</dbReference>
<name>A0ABY7CYV7_9BASI</name>
<feature type="region of interest" description="Disordered" evidence="1">
    <location>
        <begin position="39"/>
        <end position="66"/>
    </location>
</feature>
<feature type="compositionally biased region" description="Basic and acidic residues" evidence="1">
    <location>
        <begin position="53"/>
        <end position="66"/>
    </location>
</feature>
<dbReference type="Proteomes" id="UP001164743">
    <property type="component" value="Chromosome 10A"/>
</dbReference>
<proteinExistence type="predicted"/>
<dbReference type="PANTHER" id="PTHR33096">
    <property type="entry name" value="CXC2 DOMAIN-CONTAINING PROTEIN"/>
    <property type="match status" value="1"/>
</dbReference>